<keyword evidence="3" id="KW-1185">Reference proteome</keyword>
<organism evidence="2 3">
    <name type="scientific">Streptosporangium algeriense</name>
    <dbReference type="NCBI Taxonomy" id="1682748"/>
    <lineage>
        <taxon>Bacteria</taxon>
        <taxon>Bacillati</taxon>
        <taxon>Actinomycetota</taxon>
        <taxon>Actinomycetes</taxon>
        <taxon>Streptosporangiales</taxon>
        <taxon>Streptosporangiaceae</taxon>
        <taxon>Streptosporangium</taxon>
    </lineage>
</organism>
<gene>
    <name evidence="2" type="ORF">ACFQ08_09640</name>
</gene>
<accession>A0ABW3DM00</accession>
<reference evidence="3" key="1">
    <citation type="journal article" date="2019" name="Int. J. Syst. Evol. Microbiol.">
        <title>The Global Catalogue of Microorganisms (GCM) 10K type strain sequencing project: providing services to taxonomists for standard genome sequencing and annotation.</title>
        <authorList>
            <consortium name="The Broad Institute Genomics Platform"/>
            <consortium name="The Broad Institute Genome Sequencing Center for Infectious Disease"/>
            <person name="Wu L."/>
            <person name="Ma J."/>
        </authorList>
    </citation>
    <scope>NUCLEOTIDE SEQUENCE [LARGE SCALE GENOMIC DNA]</scope>
    <source>
        <strain evidence="3">CCUG 62974</strain>
    </source>
</reference>
<feature type="region of interest" description="Disordered" evidence="1">
    <location>
        <begin position="1"/>
        <end position="29"/>
    </location>
</feature>
<dbReference type="Proteomes" id="UP001597024">
    <property type="component" value="Unassembled WGS sequence"/>
</dbReference>
<protein>
    <submittedName>
        <fullName evidence="2">Uncharacterized protein</fullName>
    </submittedName>
</protein>
<evidence type="ECO:0000256" key="1">
    <source>
        <dbReference type="SAM" id="MobiDB-lite"/>
    </source>
</evidence>
<feature type="compositionally biased region" description="Pro residues" evidence="1">
    <location>
        <begin position="1"/>
        <end position="10"/>
    </location>
</feature>
<comment type="caution">
    <text evidence="2">The sequence shown here is derived from an EMBL/GenBank/DDBJ whole genome shotgun (WGS) entry which is preliminary data.</text>
</comment>
<proteinExistence type="predicted"/>
<evidence type="ECO:0000313" key="3">
    <source>
        <dbReference type="Proteomes" id="UP001597024"/>
    </source>
</evidence>
<evidence type="ECO:0000313" key="2">
    <source>
        <dbReference type="EMBL" id="MFD0884809.1"/>
    </source>
</evidence>
<dbReference type="EMBL" id="JBHTHX010000231">
    <property type="protein sequence ID" value="MFD0884809.1"/>
    <property type="molecule type" value="Genomic_DNA"/>
</dbReference>
<name>A0ABW3DM00_9ACTN</name>
<sequence>MKPYVRPQPLPEACEEQPQEEGSADKPLKPYVKSQARQVAYNTVLRVVA</sequence>